<evidence type="ECO:0000256" key="2">
    <source>
        <dbReference type="ARBA" id="ARBA00022679"/>
    </source>
</evidence>
<proteinExistence type="predicted"/>
<dbReference type="Pfam" id="PF00494">
    <property type="entry name" value="SQS_PSY"/>
    <property type="match status" value="1"/>
</dbReference>
<dbReference type="SFLD" id="SFLDG01018">
    <property type="entry name" value="Squalene/Phytoene_Synthase_Lik"/>
    <property type="match status" value="1"/>
</dbReference>
<dbReference type="SFLD" id="SFLDG01212">
    <property type="entry name" value="Phytoene_synthase_like"/>
    <property type="match status" value="1"/>
</dbReference>
<dbReference type="PROSITE" id="PS01045">
    <property type="entry name" value="SQUALEN_PHYTOEN_SYN_2"/>
    <property type="match status" value="1"/>
</dbReference>
<dbReference type="GO" id="GO:0004311">
    <property type="term" value="F:geranylgeranyl diphosphate synthase activity"/>
    <property type="evidence" value="ECO:0007669"/>
    <property type="project" value="InterPro"/>
</dbReference>
<dbReference type="GO" id="GO:0016117">
    <property type="term" value="P:carotenoid biosynthetic process"/>
    <property type="evidence" value="ECO:0007669"/>
    <property type="project" value="UniProtKB-ARBA"/>
</dbReference>
<gene>
    <name evidence="3" type="ORF">EV189_3346</name>
</gene>
<dbReference type="RefSeq" id="WP_231116493.1">
    <property type="nucleotide sequence ID" value="NZ_SGXD01000004.1"/>
</dbReference>
<dbReference type="AlphaFoldDB" id="A0A4Q7NGV6"/>
<keyword evidence="2" id="KW-0808">Transferase</keyword>
<evidence type="ECO:0000313" key="4">
    <source>
        <dbReference type="Proteomes" id="UP000293638"/>
    </source>
</evidence>
<dbReference type="InterPro" id="IPR033904">
    <property type="entry name" value="Trans_IPPS_HH"/>
</dbReference>
<dbReference type="SUPFAM" id="SSF48576">
    <property type="entry name" value="Terpenoid synthases"/>
    <property type="match status" value="1"/>
</dbReference>
<dbReference type="Proteomes" id="UP000293638">
    <property type="component" value="Unassembled WGS sequence"/>
</dbReference>
<evidence type="ECO:0000256" key="1">
    <source>
        <dbReference type="ARBA" id="ARBA00004684"/>
    </source>
</evidence>
<dbReference type="PANTHER" id="PTHR31480">
    <property type="entry name" value="BIFUNCTIONAL LYCOPENE CYCLASE/PHYTOENE SYNTHASE"/>
    <property type="match status" value="1"/>
</dbReference>
<comment type="caution">
    <text evidence="3">The sequence shown here is derived from an EMBL/GenBank/DDBJ whole genome shotgun (WGS) entry which is preliminary data.</text>
</comment>
<dbReference type="CDD" id="cd00683">
    <property type="entry name" value="Trans_IPPS_HH"/>
    <property type="match status" value="1"/>
</dbReference>
<dbReference type="EMBL" id="SGXD01000004">
    <property type="protein sequence ID" value="RZS82948.1"/>
    <property type="molecule type" value="Genomic_DNA"/>
</dbReference>
<evidence type="ECO:0000313" key="3">
    <source>
        <dbReference type="EMBL" id="RZS82948.1"/>
    </source>
</evidence>
<organism evidence="3 4">
    <name type="scientific">Motilibacter rhizosphaerae</name>
    <dbReference type="NCBI Taxonomy" id="598652"/>
    <lineage>
        <taxon>Bacteria</taxon>
        <taxon>Bacillati</taxon>
        <taxon>Actinomycetota</taxon>
        <taxon>Actinomycetes</taxon>
        <taxon>Motilibacterales</taxon>
        <taxon>Motilibacteraceae</taxon>
        <taxon>Motilibacter</taxon>
    </lineage>
</organism>
<dbReference type="GO" id="GO:0051996">
    <property type="term" value="F:squalene synthase [NAD(P)H] activity"/>
    <property type="evidence" value="ECO:0007669"/>
    <property type="project" value="InterPro"/>
</dbReference>
<keyword evidence="4" id="KW-1185">Reference proteome</keyword>
<name>A0A4Q7NGV6_9ACTN</name>
<dbReference type="PROSITE" id="PS01044">
    <property type="entry name" value="SQUALEN_PHYTOEN_SYN_1"/>
    <property type="match status" value="1"/>
</dbReference>
<sequence>MAVSRLQLQGGARDLDAAGITDPALRESYEVCRRLNAEHGKTYYLATLLLPSHKRPYVHALYGFARYADEFVDSLTDPHPDALLPWAQRFLADLEAGSSTDPVGSAMVDTVRRWDIPVEHVVAFLDSMAMDLTVTSYATYDDLRGYMHGSAAVIGLEMLPILEPLDDAAAPAAAALGEAFQLSNFLRDVAEDLQRGRVYLPQEDLDRFGVTRADLAVAPALPHVRELIAFEVRRCREIYAVAESGIDHLHPTSRDCIRTALVLYGGILDEIERVDHDVLSARVSVPLPKRLRVAVPGLVRAAAARREARSWRPLPGAA</sequence>
<dbReference type="SFLD" id="SFLDS00005">
    <property type="entry name" value="Isoprenoid_Synthase_Type_I"/>
    <property type="match status" value="1"/>
</dbReference>
<comment type="pathway">
    <text evidence="1">Carotenoid biosynthesis; phytoene biosynthesis.</text>
</comment>
<accession>A0A4Q7NGV6</accession>
<reference evidence="3 4" key="1">
    <citation type="submission" date="2019-02" db="EMBL/GenBank/DDBJ databases">
        <title>Genomic Encyclopedia of Type Strains, Phase IV (KMG-IV): sequencing the most valuable type-strain genomes for metagenomic binning, comparative biology and taxonomic classification.</title>
        <authorList>
            <person name="Goeker M."/>
        </authorList>
    </citation>
    <scope>NUCLEOTIDE SEQUENCE [LARGE SCALE GENOMIC DNA]</scope>
    <source>
        <strain evidence="3 4">DSM 45622</strain>
    </source>
</reference>
<protein>
    <submittedName>
        <fullName evidence="3">Phytoene synthase</fullName>
    </submittedName>
</protein>
<dbReference type="UniPathway" id="UPA00799"/>
<dbReference type="InterPro" id="IPR002060">
    <property type="entry name" value="Squ/phyt_synthse"/>
</dbReference>
<dbReference type="Gene3D" id="1.10.600.10">
    <property type="entry name" value="Farnesyl Diphosphate Synthase"/>
    <property type="match status" value="1"/>
</dbReference>
<dbReference type="InterPro" id="IPR044843">
    <property type="entry name" value="Trans_IPPS_bact-type"/>
</dbReference>
<dbReference type="InterPro" id="IPR019845">
    <property type="entry name" value="Squalene/phytoene_synthase_CS"/>
</dbReference>
<dbReference type="InterPro" id="IPR008949">
    <property type="entry name" value="Isoprenoid_synthase_dom_sf"/>
</dbReference>